<dbReference type="InterPro" id="IPR009057">
    <property type="entry name" value="Homeodomain-like_sf"/>
</dbReference>
<dbReference type="STRING" id="2045.KR76_02245"/>
<keyword evidence="2" id="KW-0238">DNA-binding</keyword>
<dbReference type="AlphaFoldDB" id="A0A0C5XFU7"/>
<keyword evidence="5" id="KW-1185">Reference proteome</keyword>
<dbReference type="RefSeq" id="WP_052138141.1">
    <property type="nucleotide sequence ID" value="NZ_BJMC01000006.1"/>
</dbReference>
<dbReference type="GO" id="GO:0000976">
    <property type="term" value="F:transcription cis-regulatory region binding"/>
    <property type="evidence" value="ECO:0007669"/>
    <property type="project" value="TreeGrafter"/>
</dbReference>
<dbReference type="Proteomes" id="UP000030300">
    <property type="component" value="Chromosome"/>
</dbReference>
<dbReference type="Pfam" id="PF02909">
    <property type="entry name" value="TetR_C_1"/>
    <property type="match status" value="1"/>
</dbReference>
<sequence length="238" mass="25856">MTTTAKGGAKGRRSASRGKISREAIVAAALEVSDSSAGLDAVTVRSLATKLGTGTMTLYGYFRSKDEILDAMADHVMSGIELPPVEDETPEQALRAVAQAFVKLMTEHPSVSWLLSSRVTRSHASLKAAMEDILQRFVNTGIPPETAVRCYGLLIQFALGFAAYQAPRQWGAASGEDGAELRRQQQHYWAGLPATEFPLVVALAPQLVLLPTEDQFDWGVDLLVEVLTRALERETQRS</sequence>
<gene>
    <name evidence="4" type="ORF">KR76_02245</name>
</gene>
<evidence type="ECO:0000256" key="2">
    <source>
        <dbReference type="ARBA" id="ARBA00023125"/>
    </source>
</evidence>
<dbReference type="PANTHER" id="PTHR30055:SF151">
    <property type="entry name" value="TRANSCRIPTIONAL REGULATORY PROTEIN"/>
    <property type="match status" value="1"/>
</dbReference>
<dbReference type="HOGENOM" id="CLU_069543_1_0_11"/>
<evidence type="ECO:0000256" key="1">
    <source>
        <dbReference type="ARBA" id="ARBA00023015"/>
    </source>
</evidence>
<reference evidence="4 5" key="1">
    <citation type="journal article" date="2015" name="Genome Announc.">
        <title>Complete Genome Sequence of Steroid-Transforming Nocardioides simplex VKM Ac-2033D.</title>
        <authorList>
            <person name="Shtratnikova V.Y."/>
            <person name="Schelkunov M.I."/>
            <person name="Pekov Y.A."/>
            <person name="Fokina V.V."/>
            <person name="Logacheva M.D."/>
            <person name="Sokolov S.L."/>
            <person name="Bragin E.Y."/>
            <person name="Ashapkin V.V."/>
            <person name="Donova M.V."/>
        </authorList>
    </citation>
    <scope>NUCLEOTIDE SEQUENCE [LARGE SCALE GENOMIC DNA]</scope>
    <source>
        <strain evidence="4 5">VKM Ac-2033D</strain>
    </source>
</reference>
<dbReference type="GeneID" id="96607804"/>
<dbReference type="Pfam" id="PF00440">
    <property type="entry name" value="TetR_N"/>
    <property type="match status" value="1"/>
</dbReference>
<dbReference type="PROSITE" id="PS50977">
    <property type="entry name" value="HTH_TETR_2"/>
    <property type="match status" value="1"/>
</dbReference>
<dbReference type="InterPro" id="IPR004111">
    <property type="entry name" value="Repressor_TetR_C"/>
</dbReference>
<dbReference type="OrthoDB" id="4214267at2"/>
<dbReference type="InterPro" id="IPR001647">
    <property type="entry name" value="HTH_TetR"/>
</dbReference>
<dbReference type="GO" id="GO:0045892">
    <property type="term" value="P:negative regulation of DNA-templated transcription"/>
    <property type="evidence" value="ECO:0007669"/>
    <property type="project" value="InterPro"/>
</dbReference>
<accession>A0A0C5XFU7</accession>
<evidence type="ECO:0000256" key="3">
    <source>
        <dbReference type="ARBA" id="ARBA00023163"/>
    </source>
</evidence>
<dbReference type="SUPFAM" id="SSF46689">
    <property type="entry name" value="Homeodomain-like"/>
    <property type="match status" value="1"/>
</dbReference>
<dbReference type="EMBL" id="CP009896">
    <property type="protein sequence ID" value="AJR18041.1"/>
    <property type="molecule type" value="Genomic_DNA"/>
</dbReference>
<proteinExistence type="predicted"/>
<dbReference type="SUPFAM" id="SSF48498">
    <property type="entry name" value="Tetracyclin repressor-like, C-terminal domain"/>
    <property type="match status" value="1"/>
</dbReference>
<dbReference type="InterPro" id="IPR050109">
    <property type="entry name" value="HTH-type_TetR-like_transc_reg"/>
</dbReference>
<protein>
    <submittedName>
        <fullName evidence="4">Transcriptional regulator, TetR family</fullName>
    </submittedName>
</protein>
<name>A0A0C5XFU7_NOCSI</name>
<dbReference type="KEGG" id="psim:KR76_02245"/>
<dbReference type="GO" id="GO:0003700">
    <property type="term" value="F:DNA-binding transcription factor activity"/>
    <property type="evidence" value="ECO:0007669"/>
    <property type="project" value="TreeGrafter"/>
</dbReference>
<dbReference type="Gene3D" id="1.10.357.10">
    <property type="entry name" value="Tetracycline Repressor, domain 2"/>
    <property type="match status" value="1"/>
</dbReference>
<keyword evidence="1" id="KW-0805">Transcription regulation</keyword>
<dbReference type="PANTHER" id="PTHR30055">
    <property type="entry name" value="HTH-TYPE TRANSCRIPTIONAL REGULATOR RUTR"/>
    <property type="match status" value="1"/>
</dbReference>
<organism evidence="4 5">
    <name type="scientific">Nocardioides simplex</name>
    <name type="common">Arthrobacter simplex</name>
    <dbReference type="NCBI Taxonomy" id="2045"/>
    <lineage>
        <taxon>Bacteria</taxon>
        <taxon>Bacillati</taxon>
        <taxon>Actinomycetota</taxon>
        <taxon>Actinomycetes</taxon>
        <taxon>Propionibacteriales</taxon>
        <taxon>Nocardioidaceae</taxon>
        <taxon>Pimelobacter</taxon>
    </lineage>
</organism>
<keyword evidence="3" id="KW-0804">Transcription</keyword>
<dbReference type="InterPro" id="IPR036271">
    <property type="entry name" value="Tet_transcr_reg_TetR-rel_C_sf"/>
</dbReference>
<evidence type="ECO:0000313" key="4">
    <source>
        <dbReference type="EMBL" id="AJR18041.1"/>
    </source>
</evidence>
<evidence type="ECO:0000313" key="5">
    <source>
        <dbReference type="Proteomes" id="UP000030300"/>
    </source>
</evidence>